<proteinExistence type="predicted"/>
<evidence type="ECO:0000256" key="2">
    <source>
        <dbReference type="ARBA" id="ARBA00022475"/>
    </source>
</evidence>
<comment type="subcellular location">
    <subcellularLocation>
        <location evidence="1">Cell membrane</location>
    </subcellularLocation>
</comment>
<keyword evidence="12" id="KW-1185">Reference proteome</keyword>
<dbReference type="CDD" id="cd00077">
    <property type="entry name" value="HDc"/>
    <property type="match status" value="1"/>
</dbReference>
<evidence type="ECO:0000313" key="12">
    <source>
        <dbReference type="Proteomes" id="UP001500841"/>
    </source>
</evidence>
<sequence length="421" mass="48141">MNYQQLLEDVRKYVLNHFKTHHDDDLLYHDLQHTKDVVGAATMIANHYQLSDEDFFVVITGAWFHDTGYFVDKADHETAGANLAAGFLKSNNVDKAVIDKVKACILATRMPQQPNGLLQEILCDADLHHLGTPEFMEKSKKLRKEIERTKKIEIDKPLWLQKNIEFLHSHKYFTDYAQLLLADKQKKNLRKLTEKQTEDMAGATQAEQKDVIEKADDRKKEKEGTKAEKDEKKKKKDNEKPEKGIETMFRITSNNNQRLSDMADNKAHILITVNSIILSAIISLVLRKLEENGFLAIPSFILLTVSLLSMIFSILATRPSIPQGTFTQQEVDDKKVNLLFFGNFYKMGLEEYTAGMLKVMDDRAFLYGTLIKDVYSQGVVLGRKYRLLRVAYNIFMFGLIVAVIAFIMSSAFHDNATSANH</sequence>
<dbReference type="Proteomes" id="UP001500841">
    <property type="component" value="Unassembled WGS sequence"/>
</dbReference>
<dbReference type="Pfam" id="PF18967">
    <property type="entry name" value="PycTM"/>
    <property type="match status" value="1"/>
</dbReference>
<evidence type="ECO:0000313" key="11">
    <source>
        <dbReference type="EMBL" id="GAA4086193.1"/>
    </source>
</evidence>
<gene>
    <name evidence="11" type="ORF">GCM10022392_03910</name>
</gene>
<keyword evidence="3 9" id="KW-0812">Transmembrane</keyword>
<dbReference type="Gene3D" id="1.10.3210.10">
    <property type="entry name" value="Hypothetical protein af1432"/>
    <property type="match status" value="1"/>
</dbReference>
<feature type="transmembrane region" description="Helical" evidence="9">
    <location>
        <begin position="390"/>
        <end position="412"/>
    </location>
</feature>
<reference evidence="12" key="1">
    <citation type="journal article" date="2019" name="Int. J. Syst. Evol. Microbiol.">
        <title>The Global Catalogue of Microorganisms (GCM) 10K type strain sequencing project: providing services to taxonomists for standard genome sequencing and annotation.</title>
        <authorList>
            <consortium name="The Broad Institute Genomics Platform"/>
            <consortium name="The Broad Institute Genome Sequencing Center for Infectious Disease"/>
            <person name="Wu L."/>
            <person name="Ma J."/>
        </authorList>
    </citation>
    <scope>NUCLEOTIDE SEQUENCE [LARGE SCALE GENOMIC DNA]</scope>
    <source>
        <strain evidence="12">JCM 17085</strain>
    </source>
</reference>
<accession>A0ABP7WE48</accession>
<feature type="domain" description="Pycsar effector protein" evidence="10">
    <location>
        <begin position="248"/>
        <end position="408"/>
    </location>
</feature>
<evidence type="ECO:0000256" key="8">
    <source>
        <dbReference type="SAM" id="MobiDB-lite"/>
    </source>
</evidence>
<evidence type="ECO:0000259" key="10">
    <source>
        <dbReference type="Pfam" id="PF18967"/>
    </source>
</evidence>
<dbReference type="InterPro" id="IPR043760">
    <property type="entry name" value="PycTM_dom"/>
</dbReference>
<dbReference type="EMBL" id="BAABCV010000001">
    <property type="protein sequence ID" value="GAA4086193.1"/>
    <property type="molecule type" value="Genomic_DNA"/>
</dbReference>
<evidence type="ECO:0000256" key="1">
    <source>
        <dbReference type="ARBA" id="ARBA00004236"/>
    </source>
</evidence>
<feature type="transmembrane region" description="Helical" evidence="9">
    <location>
        <begin position="293"/>
        <end position="316"/>
    </location>
</feature>
<feature type="region of interest" description="Disordered" evidence="8">
    <location>
        <begin position="194"/>
        <end position="245"/>
    </location>
</feature>
<name>A0ABP7WE48_9SPHI</name>
<feature type="compositionally biased region" description="Basic and acidic residues" evidence="8">
    <location>
        <begin position="207"/>
        <end position="245"/>
    </location>
</feature>
<evidence type="ECO:0000256" key="6">
    <source>
        <dbReference type="ARBA" id="ARBA00023118"/>
    </source>
</evidence>
<organism evidence="11 12">
    <name type="scientific">Mucilaginibacter panaciglaebae</name>
    <dbReference type="NCBI Taxonomy" id="502331"/>
    <lineage>
        <taxon>Bacteria</taxon>
        <taxon>Pseudomonadati</taxon>
        <taxon>Bacteroidota</taxon>
        <taxon>Sphingobacteriia</taxon>
        <taxon>Sphingobacteriales</taxon>
        <taxon>Sphingobacteriaceae</taxon>
        <taxon>Mucilaginibacter</taxon>
    </lineage>
</organism>
<evidence type="ECO:0000256" key="7">
    <source>
        <dbReference type="ARBA" id="ARBA00023136"/>
    </source>
</evidence>
<evidence type="ECO:0000256" key="9">
    <source>
        <dbReference type="SAM" id="Phobius"/>
    </source>
</evidence>
<comment type="caution">
    <text evidence="11">The sequence shown here is derived from an EMBL/GenBank/DDBJ whole genome shotgun (WGS) entry which is preliminary data.</text>
</comment>
<dbReference type="RefSeq" id="WP_345100745.1">
    <property type="nucleotide sequence ID" value="NZ_BAABCV010000001.1"/>
</dbReference>
<keyword evidence="6" id="KW-0051">Antiviral defense</keyword>
<keyword evidence="7 9" id="KW-0472">Membrane</keyword>
<keyword evidence="5 9" id="KW-1133">Transmembrane helix</keyword>
<evidence type="ECO:0000256" key="5">
    <source>
        <dbReference type="ARBA" id="ARBA00022989"/>
    </source>
</evidence>
<keyword evidence="2" id="KW-1003">Cell membrane</keyword>
<evidence type="ECO:0000256" key="3">
    <source>
        <dbReference type="ARBA" id="ARBA00022692"/>
    </source>
</evidence>
<evidence type="ECO:0000256" key="4">
    <source>
        <dbReference type="ARBA" id="ARBA00022741"/>
    </source>
</evidence>
<protein>
    <recommendedName>
        <fullName evidence="10">Pycsar effector protein domain-containing protein</fullName>
    </recommendedName>
</protein>
<feature type="transmembrane region" description="Helical" evidence="9">
    <location>
        <begin position="267"/>
        <end position="287"/>
    </location>
</feature>
<keyword evidence="4" id="KW-0547">Nucleotide-binding</keyword>
<dbReference type="SUPFAM" id="SSF109604">
    <property type="entry name" value="HD-domain/PDEase-like"/>
    <property type="match status" value="1"/>
</dbReference>
<dbReference type="InterPro" id="IPR003607">
    <property type="entry name" value="HD/PDEase_dom"/>
</dbReference>